<keyword evidence="9" id="KW-0418">Kinase</keyword>
<evidence type="ECO:0000256" key="5">
    <source>
        <dbReference type="ARBA" id="ARBA00022553"/>
    </source>
</evidence>
<comment type="subcellular location">
    <subcellularLocation>
        <location evidence="2">Cell membrane</location>
        <topology evidence="2">Multi-pass membrane protein</topology>
    </subcellularLocation>
</comment>
<evidence type="ECO:0000313" key="18">
    <source>
        <dbReference type="Proteomes" id="UP001595907"/>
    </source>
</evidence>
<keyword evidence="10 17" id="KW-0067">ATP-binding</keyword>
<dbReference type="Gene3D" id="1.10.287.130">
    <property type="match status" value="1"/>
</dbReference>
<organism evidence="17 18">
    <name type="scientific">Ferruginibacter yonginensis</name>
    <dbReference type="NCBI Taxonomy" id="1310416"/>
    <lineage>
        <taxon>Bacteria</taxon>
        <taxon>Pseudomonadati</taxon>
        <taxon>Bacteroidota</taxon>
        <taxon>Chitinophagia</taxon>
        <taxon>Chitinophagales</taxon>
        <taxon>Chitinophagaceae</taxon>
        <taxon>Ferruginibacter</taxon>
    </lineage>
</organism>
<dbReference type="InterPro" id="IPR003660">
    <property type="entry name" value="HAMP_dom"/>
</dbReference>
<dbReference type="Pfam" id="PF00672">
    <property type="entry name" value="HAMP"/>
    <property type="match status" value="1"/>
</dbReference>
<keyword evidence="13 14" id="KW-0472">Membrane</keyword>
<evidence type="ECO:0000256" key="13">
    <source>
        <dbReference type="ARBA" id="ARBA00023136"/>
    </source>
</evidence>
<reference evidence="18" key="1">
    <citation type="journal article" date="2019" name="Int. J. Syst. Evol. Microbiol.">
        <title>The Global Catalogue of Microorganisms (GCM) 10K type strain sequencing project: providing services to taxonomists for standard genome sequencing and annotation.</title>
        <authorList>
            <consortium name="The Broad Institute Genomics Platform"/>
            <consortium name="The Broad Institute Genome Sequencing Center for Infectious Disease"/>
            <person name="Wu L."/>
            <person name="Ma J."/>
        </authorList>
    </citation>
    <scope>NUCLEOTIDE SEQUENCE [LARGE SCALE GENOMIC DNA]</scope>
    <source>
        <strain evidence="18">CECT 8289</strain>
    </source>
</reference>
<comment type="caution">
    <text evidence="17">The sequence shown here is derived from an EMBL/GenBank/DDBJ whole genome shotgun (WGS) entry which is preliminary data.</text>
</comment>
<feature type="transmembrane region" description="Helical" evidence="14">
    <location>
        <begin position="156"/>
        <end position="179"/>
    </location>
</feature>
<dbReference type="PRINTS" id="PR00344">
    <property type="entry name" value="BCTRLSENSOR"/>
</dbReference>
<dbReference type="GO" id="GO:0005524">
    <property type="term" value="F:ATP binding"/>
    <property type="evidence" value="ECO:0007669"/>
    <property type="project" value="UniProtKB-KW"/>
</dbReference>
<evidence type="ECO:0000256" key="10">
    <source>
        <dbReference type="ARBA" id="ARBA00022840"/>
    </source>
</evidence>
<sequence>MKIQTKTTILFTVLTATIFLILNVAVYFFVKSFANNDFEKRLELRAKIAAKLTFDEATTSTEAFKQLKQQYLEKLPKEEAVFFKVATLPLKNKTITNATRPLPISFFKDIIERKGATVFYEMKGVNYAGILYKNADADIIVVASATNEYGNKMMQYLLFIKLFSLTTGVLIIYSVGMYFSKKTFEPIRSVINSVKSISEGKLHFRLKELDSSDEIAELTSTFNEMLGRLEAAFEIQNNFISNASHELRTPLTAIVAEADLALAKERSVAHYQQSLQQIITQAEKLQQLTKGLLALAQTGFDGKQQLWETIRIDELIIEVKNNCDAILPQNNIKIYFEHLPTDEAAVSIKGNADLLKIAISNIVLNGCKYSNNNVVSIALSVQQQLAEIIIKDSGIGIPQYELKNIYDPFFRASNTKNYDGFGIGMPLSNNIIQLHRGKISVRSAINVGTTVTIQLPLLKSF</sequence>
<dbReference type="EMBL" id="JBHSCZ010000001">
    <property type="protein sequence ID" value="MFC4262343.1"/>
    <property type="molecule type" value="Genomic_DNA"/>
</dbReference>
<evidence type="ECO:0000259" key="15">
    <source>
        <dbReference type="PROSITE" id="PS50109"/>
    </source>
</evidence>
<dbReference type="InterPro" id="IPR003594">
    <property type="entry name" value="HATPase_dom"/>
</dbReference>
<proteinExistence type="predicted"/>
<dbReference type="SUPFAM" id="SSF47384">
    <property type="entry name" value="Homodimeric domain of signal transducing histidine kinase"/>
    <property type="match status" value="1"/>
</dbReference>
<name>A0ABV8QRP1_9BACT</name>
<dbReference type="PANTHER" id="PTHR45528:SF1">
    <property type="entry name" value="SENSOR HISTIDINE KINASE CPXA"/>
    <property type="match status" value="1"/>
</dbReference>
<evidence type="ECO:0000256" key="11">
    <source>
        <dbReference type="ARBA" id="ARBA00022989"/>
    </source>
</evidence>
<accession>A0ABV8QRP1</accession>
<gene>
    <name evidence="17" type="ORF">ACFOWM_05615</name>
</gene>
<evidence type="ECO:0000256" key="7">
    <source>
        <dbReference type="ARBA" id="ARBA00022692"/>
    </source>
</evidence>
<dbReference type="InterPro" id="IPR050398">
    <property type="entry name" value="HssS/ArlS-like"/>
</dbReference>
<comment type="catalytic activity">
    <reaction evidence="1">
        <text>ATP + protein L-histidine = ADP + protein N-phospho-L-histidine.</text>
        <dbReference type="EC" id="2.7.13.3"/>
    </reaction>
</comment>
<dbReference type="SMART" id="SM00388">
    <property type="entry name" value="HisKA"/>
    <property type="match status" value="1"/>
</dbReference>
<dbReference type="CDD" id="cd06225">
    <property type="entry name" value="HAMP"/>
    <property type="match status" value="1"/>
</dbReference>
<dbReference type="Gene3D" id="3.30.565.10">
    <property type="entry name" value="Histidine kinase-like ATPase, C-terminal domain"/>
    <property type="match status" value="1"/>
</dbReference>
<dbReference type="RefSeq" id="WP_379707701.1">
    <property type="nucleotide sequence ID" value="NZ_JBHSCZ010000001.1"/>
</dbReference>
<keyword evidence="6" id="KW-0808">Transferase</keyword>
<evidence type="ECO:0000256" key="2">
    <source>
        <dbReference type="ARBA" id="ARBA00004651"/>
    </source>
</evidence>
<protein>
    <recommendedName>
        <fullName evidence="3">histidine kinase</fullName>
        <ecNumber evidence="3">2.7.13.3</ecNumber>
    </recommendedName>
</protein>
<feature type="domain" description="Histidine kinase" evidence="15">
    <location>
        <begin position="242"/>
        <end position="459"/>
    </location>
</feature>
<evidence type="ECO:0000256" key="12">
    <source>
        <dbReference type="ARBA" id="ARBA00023012"/>
    </source>
</evidence>
<dbReference type="Pfam" id="PF02518">
    <property type="entry name" value="HATPase_c"/>
    <property type="match status" value="1"/>
</dbReference>
<keyword evidence="7 14" id="KW-0812">Transmembrane</keyword>
<keyword evidence="11 14" id="KW-1133">Transmembrane helix</keyword>
<keyword evidence="5" id="KW-0597">Phosphoprotein</keyword>
<dbReference type="InterPro" id="IPR004358">
    <property type="entry name" value="Sig_transdc_His_kin-like_C"/>
</dbReference>
<dbReference type="Gene3D" id="6.10.340.10">
    <property type="match status" value="1"/>
</dbReference>
<dbReference type="SMART" id="SM00304">
    <property type="entry name" value="HAMP"/>
    <property type="match status" value="1"/>
</dbReference>
<dbReference type="Pfam" id="PF00512">
    <property type="entry name" value="HisKA"/>
    <property type="match status" value="1"/>
</dbReference>
<evidence type="ECO:0000313" key="17">
    <source>
        <dbReference type="EMBL" id="MFC4262343.1"/>
    </source>
</evidence>
<evidence type="ECO:0000256" key="6">
    <source>
        <dbReference type="ARBA" id="ARBA00022679"/>
    </source>
</evidence>
<dbReference type="Proteomes" id="UP001595907">
    <property type="component" value="Unassembled WGS sequence"/>
</dbReference>
<evidence type="ECO:0000256" key="1">
    <source>
        <dbReference type="ARBA" id="ARBA00000085"/>
    </source>
</evidence>
<keyword evidence="12" id="KW-0902">Two-component regulatory system</keyword>
<dbReference type="InterPro" id="IPR005467">
    <property type="entry name" value="His_kinase_dom"/>
</dbReference>
<dbReference type="EC" id="2.7.13.3" evidence="3"/>
<keyword evidence="4" id="KW-1003">Cell membrane</keyword>
<dbReference type="InterPro" id="IPR036890">
    <property type="entry name" value="HATPase_C_sf"/>
</dbReference>
<dbReference type="PROSITE" id="PS50885">
    <property type="entry name" value="HAMP"/>
    <property type="match status" value="1"/>
</dbReference>
<keyword evidence="18" id="KW-1185">Reference proteome</keyword>
<dbReference type="SUPFAM" id="SSF55874">
    <property type="entry name" value="ATPase domain of HSP90 chaperone/DNA topoisomerase II/histidine kinase"/>
    <property type="match status" value="1"/>
</dbReference>
<dbReference type="PANTHER" id="PTHR45528">
    <property type="entry name" value="SENSOR HISTIDINE KINASE CPXA"/>
    <property type="match status" value="1"/>
</dbReference>
<dbReference type="SUPFAM" id="SSF158472">
    <property type="entry name" value="HAMP domain-like"/>
    <property type="match status" value="1"/>
</dbReference>
<dbReference type="InterPro" id="IPR036097">
    <property type="entry name" value="HisK_dim/P_sf"/>
</dbReference>
<dbReference type="SMART" id="SM00387">
    <property type="entry name" value="HATPase_c"/>
    <property type="match status" value="1"/>
</dbReference>
<feature type="domain" description="HAMP" evidence="16">
    <location>
        <begin position="181"/>
        <end position="234"/>
    </location>
</feature>
<evidence type="ECO:0000256" key="8">
    <source>
        <dbReference type="ARBA" id="ARBA00022741"/>
    </source>
</evidence>
<evidence type="ECO:0000259" key="16">
    <source>
        <dbReference type="PROSITE" id="PS50885"/>
    </source>
</evidence>
<evidence type="ECO:0000256" key="14">
    <source>
        <dbReference type="SAM" id="Phobius"/>
    </source>
</evidence>
<keyword evidence="8" id="KW-0547">Nucleotide-binding</keyword>
<dbReference type="InterPro" id="IPR003661">
    <property type="entry name" value="HisK_dim/P_dom"/>
</dbReference>
<dbReference type="CDD" id="cd00082">
    <property type="entry name" value="HisKA"/>
    <property type="match status" value="1"/>
</dbReference>
<evidence type="ECO:0000256" key="4">
    <source>
        <dbReference type="ARBA" id="ARBA00022475"/>
    </source>
</evidence>
<evidence type="ECO:0000256" key="3">
    <source>
        <dbReference type="ARBA" id="ARBA00012438"/>
    </source>
</evidence>
<feature type="transmembrane region" description="Helical" evidence="14">
    <location>
        <begin position="7"/>
        <end position="30"/>
    </location>
</feature>
<dbReference type="PROSITE" id="PS50109">
    <property type="entry name" value="HIS_KIN"/>
    <property type="match status" value="1"/>
</dbReference>
<evidence type="ECO:0000256" key="9">
    <source>
        <dbReference type="ARBA" id="ARBA00022777"/>
    </source>
</evidence>